<gene>
    <name evidence="1" type="ORF">KAM382_38730</name>
</gene>
<protein>
    <submittedName>
        <fullName evidence="1">Uncharacterized protein</fullName>
    </submittedName>
</protein>
<accession>A0ABD0BD84</accession>
<proteinExistence type="predicted"/>
<evidence type="ECO:0000313" key="1">
    <source>
        <dbReference type="EMBL" id="GJB93812.1"/>
    </source>
</evidence>
<name>A0ABD0BD84_AERCA</name>
<dbReference type="EMBL" id="BPOP01000060">
    <property type="protein sequence ID" value="GJB93812.1"/>
    <property type="molecule type" value="Genomic_DNA"/>
</dbReference>
<organism evidence="1 2">
    <name type="scientific">Aeromonas caviae</name>
    <name type="common">Aeromonas punctata</name>
    <dbReference type="NCBI Taxonomy" id="648"/>
    <lineage>
        <taxon>Bacteria</taxon>
        <taxon>Pseudomonadati</taxon>
        <taxon>Pseudomonadota</taxon>
        <taxon>Gammaproteobacteria</taxon>
        <taxon>Aeromonadales</taxon>
        <taxon>Aeromonadaceae</taxon>
        <taxon>Aeromonas</taxon>
    </lineage>
</organism>
<comment type="caution">
    <text evidence="1">The sequence shown here is derived from an EMBL/GenBank/DDBJ whole genome shotgun (WGS) entry which is preliminary data.</text>
</comment>
<reference evidence="1 2" key="1">
    <citation type="submission" date="2021-07" db="EMBL/GenBank/DDBJ databases">
        <title>Draft genome sequence of carbapenem-resistant Aeromonas spp. in Japan.</title>
        <authorList>
            <person name="Maehana S."/>
            <person name="Suzuki M."/>
            <person name="Kitasato H."/>
        </authorList>
    </citation>
    <scope>NUCLEOTIDE SEQUENCE [LARGE SCALE GENOMIC DNA]</scope>
    <source>
        <strain evidence="1 2">KAM382</strain>
    </source>
</reference>
<dbReference type="AlphaFoldDB" id="A0ABD0BD84"/>
<dbReference type="Proteomes" id="UP000737420">
    <property type="component" value="Unassembled WGS sequence"/>
</dbReference>
<evidence type="ECO:0000313" key="2">
    <source>
        <dbReference type="Proteomes" id="UP000737420"/>
    </source>
</evidence>
<sequence>MPCVGKPANRGDGWTSHGLTVAVLQPGSTLGGKRGHRFALAHPPAGKRSAAASFWPPLWALAYKAKAPQCGAEGDSVQVLGRVFRRPRGWLAQSEISSQ</sequence>